<dbReference type="AlphaFoldDB" id="A0AAV1E2Y5"/>
<keyword evidence="2" id="KW-0381">Hypersensitive response</keyword>
<dbReference type="PRINTS" id="PR00364">
    <property type="entry name" value="DISEASERSIST"/>
</dbReference>
<dbReference type="Pfam" id="PF12061">
    <property type="entry name" value="NB-LRR"/>
    <property type="match status" value="1"/>
</dbReference>
<name>A0AAV1E2Y5_OLDCO</name>
<comment type="function">
    <text evidence="1">Confers resistance to late blight (Phytophthora infestans) races carrying the avirulence gene Avr1. Resistance proteins guard the plant against pathogens that contain an appropriate avirulence protein via an indirect interaction with this avirulence protein. That triggers a defense system including the hypersensitive response, which restricts the pathogen growth.</text>
</comment>
<dbReference type="PANTHER" id="PTHR15140">
    <property type="entry name" value="TUBULIN-SPECIFIC CHAPERONE E"/>
    <property type="match status" value="1"/>
</dbReference>
<dbReference type="InterPro" id="IPR055414">
    <property type="entry name" value="LRR_R13L4/SHOC2-like"/>
</dbReference>
<evidence type="ECO:0000259" key="4">
    <source>
        <dbReference type="Pfam" id="PF00931"/>
    </source>
</evidence>
<dbReference type="InterPro" id="IPR021929">
    <property type="entry name" value="R1A-like_N"/>
</dbReference>
<dbReference type="InterPro" id="IPR002182">
    <property type="entry name" value="NB-ARC"/>
</dbReference>
<dbReference type="EMBL" id="OX459124">
    <property type="protein sequence ID" value="CAI9113293.1"/>
    <property type="molecule type" value="Genomic_DNA"/>
</dbReference>
<sequence>MAESSMVIDSVEENLGGPETQMGVPEVLQLELRFLLRLMQLQKSCKEAGQDANFRGAGDWIFVMLKKAGLSEAMILDHAKVRGFLPFAPILLNKYEQFEPKIKAMCAVSLDSLLSMPFSSDEFLRFFDCLVESFMDLVNLKAYTAGFTKNQIMVNRGKLSFLRTLLDFSAKRCIDPQILQQFLSYVRVVVHDAAFSFLSLLLKGKEAAMAQGLEAISNNLLQRLMPCTLGTVKMFVSLLKASKSSRFYKFQVLQVVVSLTDFILEAAVVDPLKDQVGILREGLIFMLTFVMSPPEEAVNGAGEALILVIDHVIDEVLSRVLSLDMTRSKEDISSLHEKIHDVKEKVRILYAPVLSSSGFSSPMTGGMQWIDFFLENLKEMVKRNPDKLASVEHQIVIILDELLVLKPFLKGIIELLKEREDLKNLWKQINNLLFLAEHVISSCLIVEHPIWYDMLQLSNVKNAIKLIEIVVKKYDCQMSETISSHIPTRQVNTSNFENAVVGCKDEIATMIGKLRTGTTQLDIVSVVGMPGLGKSTIAEKVYNDPCIKYYFHIRAWCCVPQVHDLSQVYDLRDLYFDILYDVTGRDAREFEYSDDGFRAELKKRLKGRKYLIVLDDMWNIETWDGLKDSFPDDNNGSRIIIISRIPDLLPKMKEVNCSPILLWPLSDEESWELLKWKLAWTHNSPPNDELSIIGPFVHSLILVGDDETAYELQCPPAFFDHFKHLNVLDLERINVTGSFPKEVTLMVHLRYLAIFCSKAGEIPSSIVNLWNLETIIVKCWTWIQLPRAFLQMKSLRHVHITKLVCGNLEDHEYGQLNHLESLSTLIIDSRGAAKELLKRLSGIRKLKYEYDYREFCMSPCKSPELSQDCPKFLNGIANLKFPELSHVTHLESLAVENIDYCATKWDQIPSFGIPNSLKKMTLIGLMLPWNVTAIIGQLPKLEVLKLRGQAFSGKKWEGRRWDVKDGEFLSLKYLQLRDLDVKEWTVQDEPFLSLERLIVSNLHHLVEIPSGLGYIKTLKMIKMDSCSDTSRRSARGILKEQQEIGNDVLEVFVDDAIDEEEFERRMLKHGKSKLLDM</sequence>
<dbReference type="Pfam" id="PF00931">
    <property type="entry name" value="NB-ARC"/>
    <property type="match status" value="1"/>
</dbReference>
<dbReference type="GO" id="GO:0009626">
    <property type="term" value="P:plant-type hypersensitive response"/>
    <property type="evidence" value="ECO:0007669"/>
    <property type="project" value="UniProtKB-KW"/>
</dbReference>
<dbReference type="Gene3D" id="3.40.50.300">
    <property type="entry name" value="P-loop containing nucleotide triphosphate hydrolases"/>
    <property type="match status" value="1"/>
</dbReference>
<dbReference type="GO" id="GO:0043531">
    <property type="term" value="F:ADP binding"/>
    <property type="evidence" value="ECO:0007669"/>
    <property type="project" value="InterPro"/>
</dbReference>
<dbReference type="InterPro" id="IPR032675">
    <property type="entry name" value="LRR_dom_sf"/>
</dbReference>
<dbReference type="PANTHER" id="PTHR15140:SF33">
    <property type="entry name" value="LATE BLIGHT RESISTANCE PROTEIN HOMOLOG R1A-3 ISOFORM X1"/>
    <property type="match status" value="1"/>
</dbReference>
<dbReference type="Gene3D" id="3.80.10.10">
    <property type="entry name" value="Ribonuclease Inhibitor"/>
    <property type="match status" value="1"/>
</dbReference>
<feature type="domain" description="Disease resistance R13L4/SHOC-2-like LRR" evidence="6">
    <location>
        <begin position="719"/>
        <end position="1030"/>
    </location>
</feature>
<evidence type="ECO:0000256" key="3">
    <source>
        <dbReference type="ARBA" id="ARBA00022737"/>
    </source>
</evidence>
<evidence type="ECO:0000259" key="5">
    <source>
        <dbReference type="Pfam" id="PF12061"/>
    </source>
</evidence>
<dbReference type="Pfam" id="PF23598">
    <property type="entry name" value="LRR_14"/>
    <property type="match status" value="1"/>
</dbReference>
<evidence type="ECO:0000256" key="1">
    <source>
        <dbReference type="ARBA" id="ARBA00002074"/>
    </source>
</evidence>
<dbReference type="SUPFAM" id="SSF52540">
    <property type="entry name" value="P-loop containing nucleoside triphosphate hydrolases"/>
    <property type="match status" value="1"/>
</dbReference>
<reference evidence="7" key="1">
    <citation type="submission" date="2023-03" db="EMBL/GenBank/DDBJ databases">
        <authorList>
            <person name="Julca I."/>
        </authorList>
    </citation>
    <scope>NUCLEOTIDE SEQUENCE</scope>
</reference>
<keyword evidence="3" id="KW-0677">Repeat</keyword>
<feature type="domain" description="NB-ARC" evidence="4">
    <location>
        <begin position="505"/>
        <end position="677"/>
    </location>
</feature>
<dbReference type="InterPro" id="IPR027417">
    <property type="entry name" value="P-loop_NTPase"/>
</dbReference>
<proteinExistence type="predicted"/>
<evidence type="ECO:0000313" key="7">
    <source>
        <dbReference type="EMBL" id="CAI9113293.1"/>
    </source>
</evidence>
<accession>A0AAV1E2Y5</accession>
<dbReference type="Proteomes" id="UP001161247">
    <property type="component" value="Chromosome 7"/>
</dbReference>
<keyword evidence="8" id="KW-1185">Reference proteome</keyword>
<dbReference type="SUPFAM" id="SSF52058">
    <property type="entry name" value="L domain-like"/>
    <property type="match status" value="1"/>
</dbReference>
<evidence type="ECO:0000313" key="8">
    <source>
        <dbReference type="Proteomes" id="UP001161247"/>
    </source>
</evidence>
<keyword evidence="2" id="KW-0611">Plant defense</keyword>
<evidence type="ECO:0000259" key="6">
    <source>
        <dbReference type="Pfam" id="PF23598"/>
    </source>
</evidence>
<organism evidence="7 8">
    <name type="scientific">Oldenlandia corymbosa var. corymbosa</name>
    <dbReference type="NCBI Taxonomy" id="529605"/>
    <lineage>
        <taxon>Eukaryota</taxon>
        <taxon>Viridiplantae</taxon>
        <taxon>Streptophyta</taxon>
        <taxon>Embryophyta</taxon>
        <taxon>Tracheophyta</taxon>
        <taxon>Spermatophyta</taxon>
        <taxon>Magnoliopsida</taxon>
        <taxon>eudicotyledons</taxon>
        <taxon>Gunneridae</taxon>
        <taxon>Pentapetalae</taxon>
        <taxon>asterids</taxon>
        <taxon>lamiids</taxon>
        <taxon>Gentianales</taxon>
        <taxon>Rubiaceae</taxon>
        <taxon>Rubioideae</taxon>
        <taxon>Spermacoceae</taxon>
        <taxon>Hedyotis-Oldenlandia complex</taxon>
        <taxon>Oldenlandia</taxon>
    </lineage>
</organism>
<feature type="domain" description="Late blight resistance protein R1A-like N-terminal" evidence="5">
    <location>
        <begin position="122"/>
        <end position="246"/>
    </location>
</feature>
<gene>
    <name evidence="7" type="ORF">OLC1_LOCUS20334</name>
</gene>
<protein>
    <submittedName>
        <fullName evidence="7">OLC1v1013866C1</fullName>
    </submittedName>
</protein>
<evidence type="ECO:0000256" key="2">
    <source>
        <dbReference type="ARBA" id="ARBA00022667"/>
    </source>
</evidence>